<reference evidence="2" key="1">
    <citation type="submission" date="2023-10" db="EMBL/GenBank/DDBJ databases">
        <authorList>
            <person name="Chen Y."/>
            <person name="Shah S."/>
            <person name="Dougan E. K."/>
            <person name="Thang M."/>
            <person name="Chan C."/>
        </authorList>
    </citation>
    <scope>NUCLEOTIDE SEQUENCE [LARGE SCALE GENOMIC DNA]</scope>
</reference>
<name>A0ABN9XN64_9DINO</name>
<evidence type="ECO:0000256" key="1">
    <source>
        <dbReference type="SAM" id="MobiDB-lite"/>
    </source>
</evidence>
<protein>
    <submittedName>
        <fullName evidence="2">Uncharacterized protein</fullName>
    </submittedName>
</protein>
<feature type="compositionally biased region" description="Low complexity" evidence="1">
    <location>
        <begin position="77"/>
        <end position="91"/>
    </location>
</feature>
<sequence>MLLVRCPSATYPRGRDMQRVTCGSTGSFYYDDGDDAKMTFLFDSTRHPTNCQTQAHPAAPHGQEVLAHAAPHEPAGHEAPSPAAAGALPAGARPARARVGAKRAVAAAGGDPLLSPAGPWQGLTGEAADDADADADGVDDDDGPAAGAEEEVVLSAAAGSAGRAAVLVEPSGGVLPVGAAGRAGAAGLAGGLVEGPPAARLPGAAGGRQGRRGGLQAQEASLLERTSRPKAANVSALEPFSEQELLARLERTRLLLESR</sequence>
<feature type="compositionally biased region" description="Acidic residues" evidence="1">
    <location>
        <begin position="127"/>
        <end position="145"/>
    </location>
</feature>
<dbReference type="Proteomes" id="UP001189429">
    <property type="component" value="Unassembled WGS sequence"/>
</dbReference>
<feature type="region of interest" description="Disordered" evidence="1">
    <location>
        <begin position="71"/>
        <end position="91"/>
    </location>
</feature>
<proteinExistence type="predicted"/>
<comment type="caution">
    <text evidence="2">The sequence shown here is derived from an EMBL/GenBank/DDBJ whole genome shotgun (WGS) entry which is preliminary data.</text>
</comment>
<evidence type="ECO:0000313" key="2">
    <source>
        <dbReference type="EMBL" id="CAK0901341.1"/>
    </source>
</evidence>
<accession>A0ABN9XN64</accession>
<dbReference type="EMBL" id="CAUYUJ010020912">
    <property type="protein sequence ID" value="CAK0901341.1"/>
    <property type="molecule type" value="Genomic_DNA"/>
</dbReference>
<keyword evidence="3" id="KW-1185">Reference proteome</keyword>
<gene>
    <name evidence="2" type="ORF">PCOR1329_LOCUS78316</name>
</gene>
<organism evidence="2 3">
    <name type="scientific">Prorocentrum cordatum</name>
    <dbReference type="NCBI Taxonomy" id="2364126"/>
    <lineage>
        <taxon>Eukaryota</taxon>
        <taxon>Sar</taxon>
        <taxon>Alveolata</taxon>
        <taxon>Dinophyceae</taxon>
        <taxon>Prorocentrales</taxon>
        <taxon>Prorocentraceae</taxon>
        <taxon>Prorocentrum</taxon>
    </lineage>
</organism>
<feature type="region of interest" description="Disordered" evidence="1">
    <location>
        <begin position="109"/>
        <end position="145"/>
    </location>
</feature>
<evidence type="ECO:0000313" key="3">
    <source>
        <dbReference type="Proteomes" id="UP001189429"/>
    </source>
</evidence>